<evidence type="ECO:0000313" key="3">
    <source>
        <dbReference type="Proteomes" id="UP001372834"/>
    </source>
</evidence>
<dbReference type="EMBL" id="JAWJWE010000004">
    <property type="protein sequence ID" value="KAK6636225.1"/>
    <property type="molecule type" value="Genomic_DNA"/>
</dbReference>
<sequence length="86" mass="9964">RWRFCFHDVEEGKQNDNKEEEDEGRRMNKQRMSLRMTREASGISGWSINPWKSREVAYGYRVGPRTLTPVLHGTEGAPETLVFPGP</sequence>
<reference evidence="2 3" key="1">
    <citation type="submission" date="2023-10" db="EMBL/GenBank/DDBJ databases">
        <title>Genomes of two closely related lineages of the louse Polyplax serrata with different host specificities.</title>
        <authorList>
            <person name="Martinu J."/>
            <person name="Tarabai H."/>
            <person name="Stefka J."/>
            <person name="Hypsa V."/>
        </authorList>
    </citation>
    <scope>NUCLEOTIDE SEQUENCE [LARGE SCALE GENOMIC DNA]</scope>
    <source>
        <strain evidence="2">HR10_N</strain>
    </source>
</reference>
<evidence type="ECO:0000256" key="1">
    <source>
        <dbReference type="SAM" id="MobiDB-lite"/>
    </source>
</evidence>
<dbReference type="AlphaFoldDB" id="A0AAN8PKL4"/>
<organism evidence="2 3">
    <name type="scientific">Polyplax serrata</name>
    <name type="common">Common mouse louse</name>
    <dbReference type="NCBI Taxonomy" id="468196"/>
    <lineage>
        <taxon>Eukaryota</taxon>
        <taxon>Metazoa</taxon>
        <taxon>Ecdysozoa</taxon>
        <taxon>Arthropoda</taxon>
        <taxon>Hexapoda</taxon>
        <taxon>Insecta</taxon>
        <taxon>Pterygota</taxon>
        <taxon>Neoptera</taxon>
        <taxon>Paraneoptera</taxon>
        <taxon>Psocodea</taxon>
        <taxon>Troctomorpha</taxon>
        <taxon>Phthiraptera</taxon>
        <taxon>Anoplura</taxon>
        <taxon>Polyplacidae</taxon>
        <taxon>Polyplax</taxon>
    </lineage>
</organism>
<name>A0AAN8PKL4_POLSC</name>
<feature type="non-terminal residue" evidence="2">
    <location>
        <position position="1"/>
    </location>
</feature>
<proteinExistence type="predicted"/>
<evidence type="ECO:0000313" key="2">
    <source>
        <dbReference type="EMBL" id="KAK6636225.1"/>
    </source>
</evidence>
<gene>
    <name evidence="2" type="ORF">RUM43_009883</name>
</gene>
<dbReference type="Proteomes" id="UP001372834">
    <property type="component" value="Unassembled WGS sequence"/>
</dbReference>
<feature type="region of interest" description="Disordered" evidence="1">
    <location>
        <begin position="1"/>
        <end position="34"/>
    </location>
</feature>
<accession>A0AAN8PKL4</accession>
<feature type="compositionally biased region" description="Basic and acidic residues" evidence="1">
    <location>
        <begin position="1"/>
        <end position="17"/>
    </location>
</feature>
<protein>
    <submittedName>
        <fullName evidence="2">Uncharacterized protein</fullName>
    </submittedName>
</protein>
<comment type="caution">
    <text evidence="2">The sequence shown here is derived from an EMBL/GenBank/DDBJ whole genome shotgun (WGS) entry which is preliminary data.</text>
</comment>